<evidence type="ECO:0000313" key="2">
    <source>
        <dbReference type="EMBL" id="KAF6724857.1"/>
    </source>
</evidence>
<sequence>MTHRSKGLLPEKLLATHKSPLSPVSPQRPGFVYLNMGPELSEQKALAIITALADWDNPILIHHCYHLHVCAGRSFELSPPHLSVSVSLQLLGGVCSLSMLSCEWRTRMQSDGGTSLPASSYFHVTVLVRTITCSCMQLEQRGQGSPSWKKSRHVGKLRVH</sequence>
<accession>A0A834C883</accession>
<dbReference type="AlphaFoldDB" id="A0A834C883"/>
<proteinExistence type="predicted"/>
<dbReference type="EMBL" id="WKFB01000381">
    <property type="protein sequence ID" value="KAF6724857.1"/>
    <property type="molecule type" value="Genomic_DNA"/>
</dbReference>
<gene>
    <name evidence="2" type="ORF">FQA47_004486</name>
</gene>
<comment type="caution">
    <text evidence="2">The sequence shown here is derived from an EMBL/GenBank/DDBJ whole genome shotgun (WGS) entry which is preliminary data.</text>
</comment>
<feature type="region of interest" description="Disordered" evidence="1">
    <location>
        <begin position="141"/>
        <end position="160"/>
    </location>
</feature>
<dbReference type="Proteomes" id="UP000646548">
    <property type="component" value="Unassembled WGS sequence"/>
</dbReference>
<name>A0A834C883_ORYME</name>
<protein>
    <submittedName>
        <fullName evidence="2">Uncharacterized protein</fullName>
    </submittedName>
</protein>
<organism evidence="2 3">
    <name type="scientific">Oryzias melastigma</name>
    <name type="common">Marine medaka</name>
    <dbReference type="NCBI Taxonomy" id="30732"/>
    <lineage>
        <taxon>Eukaryota</taxon>
        <taxon>Metazoa</taxon>
        <taxon>Chordata</taxon>
        <taxon>Craniata</taxon>
        <taxon>Vertebrata</taxon>
        <taxon>Euteleostomi</taxon>
        <taxon>Actinopterygii</taxon>
        <taxon>Neopterygii</taxon>
        <taxon>Teleostei</taxon>
        <taxon>Neoteleostei</taxon>
        <taxon>Acanthomorphata</taxon>
        <taxon>Ovalentaria</taxon>
        <taxon>Atherinomorphae</taxon>
        <taxon>Beloniformes</taxon>
        <taxon>Adrianichthyidae</taxon>
        <taxon>Oryziinae</taxon>
        <taxon>Oryzias</taxon>
    </lineage>
</organism>
<evidence type="ECO:0000256" key="1">
    <source>
        <dbReference type="SAM" id="MobiDB-lite"/>
    </source>
</evidence>
<reference evidence="2" key="1">
    <citation type="journal article" name="BMC Genomics">
        <title>Long-read sequencing and de novo genome assembly of marine medaka (Oryzias melastigma).</title>
        <authorList>
            <person name="Liang P."/>
            <person name="Saqib H.S.A."/>
            <person name="Ni X."/>
            <person name="Shen Y."/>
        </authorList>
    </citation>
    <scope>NUCLEOTIDE SEQUENCE</scope>
    <source>
        <strain evidence="2">Bigg-433</strain>
    </source>
</reference>
<feature type="compositionally biased region" description="Basic residues" evidence="1">
    <location>
        <begin position="149"/>
        <end position="160"/>
    </location>
</feature>
<evidence type="ECO:0000313" key="3">
    <source>
        <dbReference type="Proteomes" id="UP000646548"/>
    </source>
</evidence>